<dbReference type="Gene3D" id="3.10.490.10">
    <property type="entry name" value="Gamma-glutamyl cyclotransferase-like"/>
    <property type="match status" value="1"/>
</dbReference>
<feature type="active site" description="Proton acceptor" evidence="2">
    <location>
        <position position="116"/>
    </location>
</feature>
<organism evidence="3">
    <name type="scientific">Planktothricoides raciborskii GIHE-MW2</name>
    <dbReference type="NCBI Taxonomy" id="2792601"/>
    <lineage>
        <taxon>Bacteria</taxon>
        <taxon>Bacillati</taxon>
        <taxon>Cyanobacteriota</taxon>
        <taxon>Cyanophyceae</taxon>
        <taxon>Oscillatoriophycideae</taxon>
        <taxon>Oscillatoriales</taxon>
        <taxon>Oscillatoriaceae</taxon>
        <taxon>Planktothricoides</taxon>
    </lineage>
</organism>
<dbReference type="GO" id="GO:0003839">
    <property type="term" value="F:gamma-glutamylcyclotransferase activity"/>
    <property type="evidence" value="ECO:0007669"/>
    <property type="project" value="InterPro"/>
</dbReference>
<gene>
    <name evidence="3" type="ORF">ABWT76_002823</name>
</gene>
<dbReference type="InterPro" id="IPR017939">
    <property type="entry name" value="G-Glutamylcylcotransferase"/>
</dbReference>
<dbReference type="InterPro" id="IPR036568">
    <property type="entry name" value="GGCT-like_sf"/>
</dbReference>
<dbReference type="EMBL" id="CP159837">
    <property type="protein sequence ID" value="XCM39862.1"/>
    <property type="molecule type" value="Genomic_DNA"/>
</dbReference>
<accession>A0AAU8JLW6</accession>
<evidence type="ECO:0000313" key="3">
    <source>
        <dbReference type="EMBL" id="XCM39862.1"/>
    </source>
</evidence>
<dbReference type="RefSeq" id="WP_082348745.1">
    <property type="nucleotide sequence ID" value="NZ_CP159837.1"/>
</dbReference>
<dbReference type="PANTHER" id="PTHR12935:SF0">
    <property type="entry name" value="GAMMA-GLUTAMYLCYCLOTRANSFERASE"/>
    <property type="match status" value="1"/>
</dbReference>
<name>A0AAU8JLW6_9CYAN</name>
<evidence type="ECO:0000256" key="2">
    <source>
        <dbReference type="PIRSR" id="PIRSR617939-1"/>
    </source>
</evidence>
<dbReference type="InterPro" id="IPR013024">
    <property type="entry name" value="GGCT-like"/>
</dbReference>
<protein>
    <submittedName>
        <fullName evidence="3">Gamma-glutamylcyclotransferase</fullName>
    </submittedName>
</protein>
<evidence type="ECO:0000256" key="1">
    <source>
        <dbReference type="ARBA" id="ARBA00023239"/>
    </source>
</evidence>
<dbReference type="SUPFAM" id="SSF110857">
    <property type="entry name" value="Gamma-glutamyl cyclotransferase-like"/>
    <property type="match status" value="1"/>
</dbReference>
<dbReference type="AlphaFoldDB" id="A0AAU8JLW6"/>
<dbReference type="Pfam" id="PF13772">
    <property type="entry name" value="AIG2_2"/>
    <property type="match status" value="1"/>
</dbReference>
<dbReference type="PANTHER" id="PTHR12935">
    <property type="entry name" value="GAMMA-GLUTAMYLCYCLOTRANSFERASE"/>
    <property type="match status" value="1"/>
</dbReference>
<keyword evidence="1" id="KW-0456">Lyase</keyword>
<dbReference type="CDD" id="cd06661">
    <property type="entry name" value="GGCT_like"/>
    <property type="match status" value="1"/>
</dbReference>
<reference evidence="3" key="1">
    <citation type="submission" date="2024-07" db="EMBL/GenBank/DDBJ databases">
        <authorList>
            <person name="Kim Y.J."/>
            <person name="Jeong J.Y."/>
        </authorList>
    </citation>
    <scope>NUCLEOTIDE SEQUENCE</scope>
    <source>
        <strain evidence="3">GIHE-MW2</strain>
    </source>
</reference>
<sequence>MTVQPGQFHSNHAKPLHDRRFTAHLELVNQSSEHKFYYFAYGSCMCPVDLKRSLGENTHQYVIGPATLSDYRLAFYGYSDLRNCGVLDVIKQPNASVEGVLYQLPMRLSDALDRREVGYRYEIVELVSQGKRYQNVRTYSVIDKLSEELAPNDWYLNTVLRGAVTCGLPEQYCWRLFNHMYQLQQHCSAAKMRSA</sequence>
<proteinExistence type="predicted"/>